<dbReference type="GO" id="GO:0016020">
    <property type="term" value="C:membrane"/>
    <property type="evidence" value="ECO:0007669"/>
    <property type="project" value="UniProtKB-SubCell"/>
</dbReference>
<dbReference type="InterPro" id="IPR036749">
    <property type="entry name" value="Expansin_CBD_sf"/>
</dbReference>
<dbReference type="InterPro" id="IPR002963">
    <property type="entry name" value="Expansin"/>
</dbReference>
<evidence type="ECO:0000256" key="5">
    <source>
        <dbReference type="RuleBase" id="RU365023"/>
    </source>
</evidence>
<name>A0AAV0HFJ9_9ROSI</name>
<comment type="function">
    <text evidence="5">Causes loosening and extension of plant cell walls by disrupting non-covalent bonding between cellulose microfibrils and matrix glucans. No enzymatic activity has been found.</text>
</comment>
<sequence length="216" mass="24353">MPHSTVVARLLAGHYGRGLRIRGSVQRRLWHKDSSFKHSPVQRWQILRTMLPAEMHTRPTLVSPPSGGLGWCNAPNKHFDVIQPIFQHTAAYKAGIVPVMYTRIACKRKRGIKFTTTGNAYFDLVLVTNVGGAGDVVAMWVKGSNHGEKWLPMVRNWCQNWQTNGYLQGQGVSFKVITSNVQTVTSFNVAPKSWSFVQTFVGRQFGQAHPGRQRRK</sequence>
<dbReference type="SMART" id="SM00837">
    <property type="entry name" value="DPBB_1"/>
    <property type="match status" value="1"/>
</dbReference>
<dbReference type="PRINTS" id="PR01226">
    <property type="entry name" value="EXPANSIN"/>
</dbReference>
<proteinExistence type="inferred from homology"/>
<organism evidence="8 9">
    <name type="scientific">Linum tenue</name>
    <dbReference type="NCBI Taxonomy" id="586396"/>
    <lineage>
        <taxon>Eukaryota</taxon>
        <taxon>Viridiplantae</taxon>
        <taxon>Streptophyta</taxon>
        <taxon>Embryophyta</taxon>
        <taxon>Tracheophyta</taxon>
        <taxon>Spermatophyta</taxon>
        <taxon>Magnoliopsida</taxon>
        <taxon>eudicotyledons</taxon>
        <taxon>Gunneridae</taxon>
        <taxon>Pentapetalae</taxon>
        <taxon>rosids</taxon>
        <taxon>fabids</taxon>
        <taxon>Malpighiales</taxon>
        <taxon>Linaceae</taxon>
        <taxon>Linum</taxon>
    </lineage>
</organism>
<dbReference type="Gene3D" id="2.60.40.760">
    <property type="entry name" value="Expansin, cellulose-binding-like domain"/>
    <property type="match status" value="1"/>
</dbReference>
<reference evidence="8" key="1">
    <citation type="submission" date="2022-08" db="EMBL/GenBank/DDBJ databases">
        <authorList>
            <person name="Gutierrez-Valencia J."/>
        </authorList>
    </citation>
    <scope>NUCLEOTIDE SEQUENCE</scope>
</reference>
<feature type="domain" description="Expansin-like EG45" evidence="6">
    <location>
        <begin position="64"/>
        <end position="111"/>
    </location>
</feature>
<dbReference type="PROSITE" id="PS50843">
    <property type="entry name" value="EXPANSIN_CBD"/>
    <property type="match status" value="1"/>
</dbReference>
<dbReference type="PRINTS" id="PR01225">
    <property type="entry name" value="EXPANSNFAMLY"/>
</dbReference>
<evidence type="ECO:0000259" key="6">
    <source>
        <dbReference type="PROSITE" id="PS50842"/>
    </source>
</evidence>
<feature type="domain" description="Expansin-like CBD" evidence="7">
    <location>
        <begin position="121"/>
        <end position="202"/>
    </location>
</feature>
<gene>
    <name evidence="8" type="ORF">LITE_LOCUS4269</name>
</gene>
<comment type="subcellular location">
    <subcellularLocation>
        <location evidence="5">Secreted</location>
        <location evidence="5">Cell wall</location>
    </subcellularLocation>
    <subcellularLocation>
        <location evidence="5">Membrane</location>
        <topology evidence="5">Peripheral membrane protein</topology>
    </subcellularLocation>
</comment>
<keyword evidence="3" id="KW-0472">Membrane</keyword>
<dbReference type="PROSITE" id="PS50842">
    <property type="entry name" value="EXPANSIN_EG45"/>
    <property type="match status" value="1"/>
</dbReference>
<keyword evidence="2 5" id="KW-0134">Cell wall</keyword>
<dbReference type="AlphaFoldDB" id="A0AAV0HFJ9"/>
<evidence type="ECO:0000313" key="8">
    <source>
        <dbReference type="EMBL" id="CAI0384060.1"/>
    </source>
</evidence>
<dbReference type="EMBL" id="CAMGYJ010000002">
    <property type="protein sequence ID" value="CAI0384060.1"/>
    <property type="molecule type" value="Genomic_DNA"/>
</dbReference>
<protein>
    <recommendedName>
        <fullName evidence="5">Expansin</fullName>
    </recommendedName>
</protein>
<dbReference type="GO" id="GO:0009653">
    <property type="term" value="P:anatomical structure morphogenesis"/>
    <property type="evidence" value="ECO:0007669"/>
    <property type="project" value="UniProtKB-ARBA"/>
</dbReference>
<evidence type="ECO:0000256" key="3">
    <source>
        <dbReference type="ARBA" id="ARBA00023136"/>
    </source>
</evidence>
<evidence type="ECO:0000313" key="9">
    <source>
        <dbReference type="Proteomes" id="UP001154282"/>
    </source>
</evidence>
<dbReference type="GO" id="GO:0005576">
    <property type="term" value="C:extracellular region"/>
    <property type="evidence" value="ECO:0007669"/>
    <property type="project" value="InterPro"/>
</dbReference>
<comment type="caution">
    <text evidence="8">The sequence shown here is derived from an EMBL/GenBank/DDBJ whole genome shotgun (WGS) entry which is preliminary data.</text>
</comment>
<dbReference type="InterPro" id="IPR007112">
    <property type="entry name" value="Expansin/allergen_DPBB_dom"/>
</dbReference>
<keyword evidence="9" id="KW-1185">Reference proteome</keyword>
<evidence type="ECO:0000256" key="4">
    <source>
        <dbReference type="ARBA" id="ARBA00023316"/>
    </source>
</evidence>
<dbReference type="SUPFAM" id="SSF49590">
    <property type="entry name" value="PHL pollen allergen"/>
    <property type="match status" value="1"/>
</dbReference>
<dbReference type="PANTHER" id="PTHR31867">
    <property type="entry name" value="EXPANSIN-A15"/>
    <property type="match status" value="1"/>
</dbReference>
<comment type="similarity">
    <text evidence="1 5">Belongs to the expansin family. Expansin A subfamily.</text>
</comment>
<dbReference type="InterPro" id="IPR007118">
    <property type="entry name" value="Expan_Lol_pI"/>
</dbReference>
<keyword evidence="4 5" id="KW-0961">Cell wall biogenesis/degradation</keyword>
<evidence type="ECO:0000256" key="1">
    <source>
        <dbReference type="ARBA" id="ARBA00005392"/>
    </source>
</evidence>
<dbReference type="InterPro" id="IPR036908">
    <property type="entry name" value="RlpA-like_sf"/>
</dbReference>
<accession>A0AAV0HFJ9</accession>
<dbReference type="SUPFAM" id="SSF50685">
    <property type="entry name" value="Barwin-like endoglucanases"/>
    <property type="match status" value="1"/>
</dbReference>
<evidence type="ECO:0000259" key="7">
    <source>
        <dbReference type="PROSITE" id="PS50843"/>
    </source>
</evidence>
<dbReference type="InterPro" id="IPR007117">
    <property type="entry name" value="Expansin_CBD"/>
</dbReference>
<keyword evidence="5" id="KW-0964">Secreted</keyword>
<dbReference type="Proteomes" id="UP001154282">
    <property type="component" value="Unassembled WGS sequence"/>
</dbReference>
<dbReference type="GO" id="GO:0009664">
    <property type="term" value="P:plant-type cell wall organization"/>
    <property type="evidence" value="ECO:0007669"/>
    <property type="project" value="InterPro"/>
</dbReference>
<dbReference type="Pfam" id="PF01357">
    <property type="entry name" value="Expansin_C"/>
    <property type="match status" value="1"/>
</dbReference>
<evidence type="ECO:0000256" key="2">
    <source>
        <dbReference type="ARBA" id="ARBA00022512"/>
    </source>
</evidence>